<dbReference type="GO" id="GO:0004725">
    <property type="term" value="F:protein tyrosine phosphatase activity"/>
    <property type="evidence" value="ECO:0000318"/>
    <property type="project" value="GO_Central"/>
</dbReference>
<dbReference type="Gramene" id="TraesCS2B02G309600.1">
    <property type="protein sequence ID" value="TraesCS2B02G309600.1"/>
    <property type="gene ID" value="TraesCS2B02G309600"/>
</dbReference>
<dbReference type="EnsemblPlants" id="TraesCS2B02G309600.1">
    <property type="protein sequence ID" value="TraesCS2B02G309600.1"/>
    <property type="gene ID" value="TraesCS2B02G309600"/>
</dbReference>
<dbReference type="STRING" id="4565.A0A3B6C6U6"/>
<dbReference type="Gramene" id="TraesCLE_scaffold_140386_01G000100.1">
    <property type="protein sequence ID" value="TraesCLE_scaffold_140386_01G000100.1"/>
    <property type="gene ID" value="TraesCLE_scaffold_140386_01G000100"/>
</dbReference>
<dbReference type="PANTHER" id="PTHR47474">
    <property type="entry name" value="TYROSINE-PROTEIN PHOSPHATASE RLPH2"/>
    <property type="match status" value="1"/>
</dbReference>
<dbReference type="Gramene" id="TraesCS2B03G0808000.1">
    <property type="protein sequence ID" value="TraesCS2B03G0808000.1.CDS"/>
    <property type="gene ID" value="TraesCS2B03G0808000"/>
</dbReference>
<evidence type="ECO:0000259" key="2">
    <source>
        <dbReference type="Pfam" id="PF00149"/>
    </source>
</evidence>
<evidence type="ECO:0000256" key="1">
    <source>
        <dbReference type="SAM" id="MobiDB-lite"/>
    </source>
</evidence>
<accession>A0A3B6C6U6</accession>
<dbReference type="SUPFAM" id="SSF56300">
    <property type="entry name" value="Metallo-dependent phosphatases"/>
    <property type="match status" value="1"/>
</dbReference>
<dbReference type="Proteomes" id="UP000019116">
    <property type="component" value="Chromosome 2B"/>
</dbReference>
<reference evidence="3" key="1">
    <citation type="submission" date="2018-08" db="EMBL/GenBank/DDBJ databases">
        <authorList>
            <person name="Rossello M."/>
        </authorList>
    </citation>
    <scope>NUCLEOTIDE SEQUENCE [LARGE SCALE GENOMIC DNA]</scope>
    <source>
        <strain evidence="3">cv. Chinese Spring</strain>
    </source>
</reference>
<dbReference type="Gramene" id="TraesPARA_EIv1.0_0541860.2">
    <property type="protein sequence ID" value="TraesPARA_EIv1.0_0541860.2.CDS"/>
    <property type="gene ID" value="TraesPARA_EIv1.0_0541860"/>
</dbReference>
<name>A0A3B6C6U6_WHEAT</name>
<dbReference type="OMA" id="VWNIPKD"/>
<protein>
    <recommendedName>
        <fullName evidence="2">Calcineurin-like phosphoesterase domain-containing protein</fullName>
    </recommendedName>
</protein>
<dbReference type="PANTHER" id="PTHR47474:SF1">
    <property type="entry name" value="TYROSINE-PROTEIN PHOSPHATASE RLPH2"/>
    <property type="match status" value="1"/>
</dbReference>
<dbReference type="Gramene" id="TraesROB_scaffold_040147_01G000100.1">
    <property type="protein sequence ID" value="TraesROB_scaffold_040147_01G000100.1"/>
    <property type="gene ID" value="TraesROB_scaffold_040147_01G000100"/>
</dbReference>
<organism evidence="3">
    <name type="scientific">Triticum aestivum</name>
    <name type="common">Wheat</name>
    <dbReference type="NCBI Taxonomy" id="4565"/>
    <lineage>
        <taxon>Eukaryota</taxon>
        <taxon>Viridiplantae</taxon>
        <taxon>Streptophyta</taxon>
        <taxon>Embryophyta</taxon>
        <taxon>Tracheophyta</taxon>
        <taxon>Spermatophyta</taxon>
        <taxon>Magnoliopsida</taxon>
        <taxon>Liliopsida</taxon>
        <taxon>Poales</taxon>
        <taxon>Poaceae</taxon>
        <taxon>BOP clade</taxon>
        <taxon>Pooideae</taxon>
        <taxon>Triticodae</taxon>
        <taxon>Triticeae</taxon>
        <taxon>Triticinae</taxon>
        <taxon>Triticum</taxon>
    </lineage>
</organism>
<dbReference type="InterPro" id="IPR029052">
    <property type="entry name" value="Metallo-depent_PP-like"/>
</dbReference>
<dbReference type="InterPro" id="IPR004843">
    <property type="entry name" value="Calcineurin-like_PHP"/>
</dbReference>
<dbReference type="SMR" id="A0A3B6C6U6"/>
<dbReference type="Gramene" id="TraesCAD_scaffold_115379_01G000100.1">
    <property type="protein sequence ID" value="TraesCAD_scaffold_115379_01G000100.1"/>
    <property type="gene ID" value="TraesCAD_scaffold_115379_01G000100"/>
</dbReference>
<feature type="region of interest" description="Disordered" evidence="1">
    <location>
        <begin position="1"/>
        <end position="25"/>
    </location>
</feature>
<dbReference type="OrthoDB" id="10267127at2759"/>
<dbReference type="Pfam" id="PF00149">
    <property type="entry name" value="Metallophos"/>
    <property type="match status" value="1"/>
</dbReference>
<dbReference type="Gramene" id="TraesWEE_scaffold_135376_01G000100.1">
    <property type="protein sequence ID" value="TraesWEE_scaffold_135376_01G000100.1"/>
    <property type="gene ID" value="TraesWEE_scaffold_135376_01G000100"/>
</dbReference>
<feature type="domain" description="Calcineurin-like phosphoesterase" evidence="2">
    <location>
        <begin position="112"/>
        <end position="215"/>
    </location>
</feature>
<sequence>MHFAYPPNLSIDPVGSNQQSSCTCKHRPGRRLQMVITSSAPGIRLQGNIGKITSTAFARQQNCKRLLTNRSISTDLLRICGSLLPLPLLLPSSLSSGARGNDAGGMAPPRAVICVGDVHGYISKLESLWANLRSALPADAFATALVIFLGDYNDRGPHTRRVLDFLLALPARHPAQRHVFLCGNHDLAFAAFVGALPPPPDGSPFAATWAQYIDNEAHEGWFRGPGHEDMHVQGRRWGGVIKERWNPKKGLPYKGSIYDAQPTFESYGVAHGSPDLMKAVPEEHKKFLHDLVWVHEEEDVRIDTDGGQILCKLIAVHAGLEKSLDLNEQLRVLRTRDTSVPKVQMLSGRQDVWNIPQDLAGKQTIVVSGHHGKLHVDGLRFIIDEGGGYADKPIAAVVFPSKEVIRSTEGTASQN</sequence>
<dbReference type="Gene3D" id="3.60.21.10">
    <property type="match status" value="1"/>
</dbReference>
<keyword evidence="4" id="KW-1185">Reference proteome</keyword>
<evidence type="ECO:0000313" key="4">
    <source>
        <dbReference type="Proteomes" id="UP000019116"/>
    </source>
</evidence>
<evidence type="ECO:0000313" key="3">
    <source>
        <dbReference type="EnsemblPlants" id="TraesCS2B02G309600.1"/>
    </source>
</evidence>
<dbReference type="AlphaFoldDB" id="A0A3B6C6U6"/>
<dbReference type="PaxDb" id="4565-Traes_2BL_C9AE06ABC.2"/>
<reference evidence="3" key="2">
    <citation type="submission" date="2018-10" db="UniProtKB">
        <authorList>
            <consortium name="EnsemblPlants"/>
        </authorList>
    </citation>
    <scope>IDENTIFICATION</scope>
</reference>
<dbReference type="GO" id="GO:0005829">
    <property type="term" value="C:cytosol"/>
    <property type="evidence" value="ECO:0000318"/>
    <property type="project" value="GO_Central"/>
</dbReference>
<proteinExistence type="predicted"/>